<feature type="signal peptide" evidence="3">
    <location>
        <begin position="1"/>
        <end position="23"/>
    </location>
</feature>
<keyword evidence="1" id="KW-0443">Lipid metabolism</keyword>
<evidence type="ECO:0000313" key="6">
    <source>
        <dbReference type="Proteomes" id="UP000664654"/>
    </source>
</evidence>
<evidence type="ECO:0000256" key="2">
    <source>
        <dbReference type="PROSITE-ProRule" id="PRU01161"/>
    </source>
</evidence>
<feature type="domain" description="PNPLA" evidence="4">
    <location>
        <begin position="55"/>
        <end position="267"/>
    </location>
</feature>
<dbReference type="Proteomes" id="UP000664654">
    <property type="component" value="Unassembled WGS sequence"/>
</dbReference>
<dbReference type="AlphaFoldDB" id="A0A939DLY5"/>
<dbReference type="GO" id="GO:0006629">
    <property type="term" value="P:lipid metabolic process"/>
    <property type="evidence" value="ECO:0007669"/>
    <property type="project" value="UniProtKB-KW"/>
</dbReference>
<accession>A0A939DLY5</accession>
<evidence type="ECO:0000259" key="4">
    <source>
        <dbReference type="PROSITE" id="PS51635"/>
    </source>
</evidence>
<name>A0A939DLY5_9ALTE</name>
<evidence type="ECO:0000313" key="5">
    <source>
        <dbReference type="EMBL" id="MBN7824271.1"/>
    </source>
</evidence>
<reference evidence="5" key="1">
    <citation type="submission" date="2021-03" db="EMBL/GenBank/DDBJ databases">
        <title>novel species isolated from a fishpond in China.</title>
        <authorList>
            <person name="Lu H."/>
            <person name="Cai Z."/>
        </authorList>
    </citation>
    <scope>NUCLEOTIDE SEQUENCE</scope>
    <source>
        <strain evidence="5">JCM 30855</strain>
    </source>
</reference>
<dbReference type="Pfam" id="PF01734">
    <property type="entry name" value="Patatin"/>
    <property type="match status" value="1"/>
</dbReference>
<dbReference type="Gene3D" id="3.40.1090.10">
    <property type="entry name" value="Cytosolic phospholipase A2 catalytic domain"/>
    <property type="match status" value="2"/>
</dbReference>
<dbReference type="RefSeq" id="WP_206572394.1">
    <property type="nucleotide sequence ID" value="NZ_JAFKCV010000002.1"/>
</dbReference>
<protein>
    <submittedName>
        <fullName evidence="5">Patatin-like phospholipase family protein</fullName>
    </submittedName>
</protein>
<comment type="caution">
    <text evidence="2">Lacks conserved residue(s) required for the propagation of feature annotation.</text>
</comment>
<feature type="chain" id="PRO_5037628232" evidence="3">
    <location>
        <begin position="24"/>
        <end position="460"/>
    </location>
</feature>
<organism evidence="5 6">
    <name type="scientific">Bowmanella dokdonensis</name>
    <dbReference type="NCBI Taxonomy" id="751969"/>
    <lineage>
        <taxon>Bacteria</taxon>
        <taxon>Pseudomonadati</taxon>
        <taxon>Pseudomonadota</taxon>
        <taxon>Gammaproteobacteria</taxon>
        <taxon>Alteromonadales</taxon>
        <taxon>Alteromonadaceae</taxon>
        <taxon>Bowmanella</taxon>
    </lineage>
</organism>
<gene>
    <name evidence="5" type="ORF">J0A66_03425</name>
</gene>
<dbReference type="PROSITE" id="PS51635">
    <property type="entry name" value="PNPLA"/>
    <property type="match status" value="1"/>
</dbReference>
<proteinExistence type="predicted"/>
<dbReference type="InterPro" id="IPR016035">
    <property type="entry name" value="Acyl_Trfase/lysoPLipase"/>
</dbReference>
<keyword evidence="6" id="KW-1185">Reference proteome</keyword>
<dbReference type="EMBL" id="JAFKCV010000002">
    <property type="protein sequence ID" value="MBN7824271.1"/>
    <property type="molecule type" value="Genomic_DNA"/>
</dbReference>
<evidence type="ECO:0000256" key="1">
    <source>
        <dbReference type="ARBA" id="ARBA00023098"/>
    </source>
</evidence>
<dbReference type="InterPro" id="IPR002641">
    <property type="entry name" value="PNPLA_dom"/>
</dbReference>
<dbReference type="SUPFAM" id="SSF52151">
    <property type="entry name" value="FabD/lysophospholipase-like"/>
    <property type="match status" value="1"/>
</dbReference>
<comment type="caution">
    <text evidence="5">The sequence shown here is derived from an EMBL/GenBank/DDBJ whole genome shotgun (WGS) entry which is preliminary data.</text>
</comment>
<evidence type="ECO:0000256" key="3">
    <source>
        <dbReference type="SAM" id="SignalP"/>
    </source>
</evidence>
<sequence length="460" mass="51745">MKHAAVLLFLSLLLGGCAQFHHAKPLAQYDPSQGYRYDQVERINPDNSEDLFIILAFSGGGTRAAALSYGVLEAFRDTTIDWHGQEKRLLDEVDIISSVSGGSFTAAYYGLYRDGVFGPGFTDGFLYKDIEWELTKELLNPLNWFRLASFEYGRSDLAFDYYQRELFGQRSYQAMLELGKPFVMVNGTDMTTGGQFPFVQDQFDLLCSDLLSLPVARAVATSSAFPGLLTPLTYQNHALNPGCAYREPLWVTNAAKSQLLNPQNYQMVDRRRSYYAPASFEPERPYIHLMDGGVADNLGLRSVLFALENNGVSYSILKRFNQEKISKFVVIVVDAATDPTTDLDQSASVPGFVTSILTAATKPLDNYSFDTLSALRLAVREFDREAEPRARCNTVYCADIYLTHVSFNHVADEAQRYYLKNLPTNFNLPARDVDLLIRTGRQLLNQSESFRKLLTDLKPE</sequence>
<keyword evidence="3" id="KW-0732">Signal</keyword>
<dbReference type="PROSITE" id="PS51257">
    <property type="entry name" value="PROKAR_LIPOPROTEIN"/>
    <property type="match status" value="1"/>
</dbReference>